<evidence type="ECO:0000256" key="1">
    <source>
        <dbReference type="ARBA" id="ARBA00004123"/>
    </source>
</evidence>
<organism evidence="8 9">
    <name type="scientific">Purpureocillium lilacinum</name>
    <name type="common">Paecilomyces lilacinus</name>
    <dbReference type="NCBI Taxonomy" id="33203"/>
    <lineage>
        <taxon>Eukaryota</taxon>
        <taxon>Fungi</taxon>
        <taxon>Dikarya</taxon>
        <taxon>Ascomycota</taxon>
        <taxon>Pezizomycotina</taxon>
        <taxon>Sordariomycetes</taxon>
        <taxon>Hypocreomycetidae</taxon>
        <taxon>Hypocreales</taxon>
        <taxon>Ophiocordycipitaceae</taxon>
        <taxon>Purpureocillium</taxon>
    </lineage>
</organism>
<feature type="region of interest" description="Disordered" evidence="5">
    <location>
        <begin position="856"/>
        <end position="969"/>
    </location>
</feature>
<dbReference type="SUPFAM" id="SSF53254">
    <property type="entry name" value="Phosphoglycerate mutase-like"/>
    <property type="match status" value="1"/>
</dbReference>
<reference evidence="7" key="3">
    <citation type="submission" date="2023-11" db="EMBL/GenBank/DDBJ databases">
        <authorList>
            <person name="Beijen E."/>
            <person name="Ohm R.A."/>
        </authorList>
    </citation>
    <scope>NUCLEOTIDE SEQUENCE</scope>
    <source>
        <strain evidence="7">CBS 150709</strain>
    </source>
</reference>
<dbReference type="GO" id="GO:0005634">
    <property type="term" value="C:nucleus"/>
    <property type="evidence" value="ECO:0007669"/>
    <property type="project" value="UniProtKB-SubCell"/>
</dbReference>
<keyword evidence="2" id="KW-0805">Transcription regulation</keyword>
<keyword evidence="3" id="KW-0804">Transcription</keyword>
<proteinExistence type="predicted"/>
<feature type="domain" description="JmjC" evidence="6">
    <location>
        <begin position="331"/>
        <end position="502"/>
    </location>
</feature>
<dbReference type="InterPro" id="IPR050645">
    <property type="entry name" value="Histidine_acid_phosphatase"/>
</dbReference>
<keyword evidence="4" id="KW-0539">Nucleus</keyword>
<feature type="compositionally biased region" description="Basic residues" evidence="5">
    <location>
        <begin position="1514"/>
        <end position="1533"/>
    </location>
</feature>
<feature type="compositionally biased region" description="Basic and acidic residues" evidence="5">
    <location>
        <begin position="1073"/>
        <end position="1084"/>
    </location>
</feature>
<dbReference type="PROSITE" id="PS51184">
    <property type="entry name" value="JMJC"/>
    <property type="match status" value="1"/>
</dbReference>
<dbReference type="EMBL" id="JAWRVI010000002">
    <property type="protein sequence ID" value="KAK4094770.1"/>
    <property type="molecule type" value="Genomic_DNA"/>
</dbReference>
<dbReference type="InterPro" id="IPR018866">
    <property type="entry name" value="Znf-4CXXC_R1"/>
</dbReference>
<feature type="region of interest" description="Disordered" evidence="5">
    <location>
        <begin position="710"/>
        <end position="740"/>
    </location>
</feature>
<dbReference type="EMBL" id="LCWV01000019">
    <property type="protein sequence ID" value="PWI67260.1"/>
    <property type="molecule type" value="Genomic_DNA"/>
</dbReference>
<evidence type="ECO:0000256" key="2">
    <source>
        <dbReference type="ARBA" id="ARBA00023015"/>
    </source>
</evidence>
<dbReference type="InterPro" id="IPR003347">
    <property type="entry name" value="JmjC_dom"/>
</dbReference>
<dbReference type="Proteomes" id="UP001287286">
    <property type="component" value="Unassembled WGS sequence"/>
</dbReference>
<feature type="region of interest" description="Disordered" evidence="5">
    <location>
        <begin position="123"/>
        <end position="156"/>
    </location>
</feature>
<dbReference type="InterPro" id="IPR029033">
    <property type="entry name" value="His_PPase_superfam"/>
</dbReference>
<name>A0A2U3DYB8_PURLI</name>
<evidence type="ECO:0000313" key="7">
    <source>
        <dbReference type="EMBL" id="KAK4094770.1"/>
    </source>
</evidence>
<dbReference type="PANTHER" id="PTHR11567">
    <property type="entry name" value="ACID PHOSPHATASE-RELATED"/>
    <property type="match status" value="1"/>
</dbReference>
<feature type="region of interest" description="Disordered" evidence="5">
    <location>
        <begin position="1021"/>
        <end position="1533"/>
    </location>
</feature>
<feature type="compositionally biased region" description="Basic and acidic residues" evidence="5">
    <location>
        <begin position="710"/>
        <end position="721"/>
    </location>
</feature>
<accession>A0A2U3DYB8</accession>
<gene>
    <name evidence="8" type="ORF">PCL_03028</name>
    <name evidence="7" type="ORF">Purlil1_466</name>
</gene>
<dbReference type="Proteomes" id="UP000245956">
    <property type="component" value="Unassembled WGS sequence"/>
</dbReference>
<dbReference type="Gene3D" id="3.40.50.1240">
    <property type="entry name" value="Phosphoglycerate mutase-like"/>
    <property type="match status" value="1"/>
</dbReference>
<reference evidence="8 9" key="2">
    <citation type="journal article" date="2016" name="Front. Microbiol.">
        <title>Genome and transcriptome sequences reveal the specific parasitism of the nematophagous Purpureocillium lilacinum 36-1.</title>
        <authorList>
            <person name="Xie J."/>
            <person name="Li S."/>
            <person name="Mo C."/>
            <person name="Xiao X."/>
            <person name="Peng D."/>
            <person name="Wang G."/>
            <person name="Xiao Y."/>
        </authorList>
    </citation>
    <scope>NUCLEOTIDE SEQUENCE [LARGE SCALE GENOMIC DNA]</scope>
    <source>
        <strain evidence="8 9">36-1</strain>
    </source>
</reference>
<comment type="caution">
    <text evidence="8">The sequence shown here is derived from an EMBL/GenBank/DDBJ whole genome shotgun (WGS) entry which is preliminary data.</text>
</comment>
<evidence type="ECO:0000313" key="10">
    <source>
        <dbReference type="Proteomes" id="UP001287286"/>
    </source>
</evidence>
<feature type="compositionally biased region" description="Low complexity" evidence="5">
    <location>
        <begin position="1484"/>
        <end position="1495"/>
    </location>
</feature>
<feature type="compositionally biased region" description="Basic residues" evidence="5">
    <location>
        <begin position="1378"/>
        <end position="1388"/>
    </location>
</feature>
<dbReference type="SUPFAM" id="SSF51197">
    <property type="entry name" value="Clavaminate synthase-like"/>
    <property type="match status" value="1"/>
</dbReference>
<dbReference type="Pfam" id="PF02373">
    <property type="entry name" value="JmjC"/>
    <property type="match status" value="1"/>
</dbReference>
<evidence type="ECO:0000256" key="5">
    <source>
        <dbReference type="SAM" id="MobiDB-lite"/>
    </source>
</evidence>
<keyword evidence="10" id="KW-1185">Reference proteome</keyword>
<evidence type="ECO:0000313" key="9">
    <source>
        <dbReference type="Proteomes" id="UP000245956"/>
    </source>
</evidence>
<reference evidence="7 10" key="4">
    <citation type="journal article" date="2024" name="Microbiol. Resour. Announc.">
        <title>Genome annotations for the ascomycete fungi Trichoderma harzianum, Trichoderma aggressivum, and Purpureocillium lilacinum.</title>
        <authorList>
            <person name="Beijen E.P.W."/>
            <person name="Ohm R.A."/>
        </authorList>
    </citation>
    <scope>NUCLEOTIDE SEQUENCE [LARGE SCALE GENOMIC DNA]</scope>
    <source>
        <strain evidence="7 10">CBS 150709</strain>
    </source>
</reference>
<sequence>MVQQLSVMNITVIQVNAVSLRLRCMRQCCGPPKSKVAFGKVIEARTQARAGHRRSALPVEITCPRIHESSDLRLRRIRDGAAASHPRPRATTLGLPQHRSIGAVPCINPLANGLAPNTPLAASNAHGAHGTARPGRHQQATRLGRIPPQPADPCASARSLATMPTSLHPQAKFDPIPPDLDLHALVDRTPNFKWVQRVSRTQIRNLGQQEFEKLVQIHVIAGGKPLVIDGWDSVLPTQLFSAEWLEKTYDKKQENVRDIPASSDIPMTMGHYLRSMKQLTNQWTPHTFRDERRQRLYLKDIDCPPEWHDALQKAIQPSLFYLNENVTTSGGTEREEDDLFRGETTAAPAGDLMSSLPEEMRAQNLMCYIGHEGTYTPAHREMCASLGQNIMVEASRDGAGEKAGSSIWFMTESKDREVVREYFLSMLGHDIEIEKHFAQINAWKKAPFDVAVVEQRPGDFILIPPLAAHQVWNRGTRTMKVAWNRTTAETLDMALHEALPKARLVCRDEQYKNKAIIYFTLQKYFQELQEMEEKAEMAQLSFMGIGHNIIRNSPRAKHLASDFKKLFSLFSEILVDEVFATKEKDVEFLPFDSCVTCSYCRSNIFNRFLTCKHCVRTLASGDEDAYDICMECYAMGRSCACLSGLQWCEQWSWSDLIDSYENWRAMVIISDGYVDLQNSPPPFEIARQKSGKKSVAQICQEALRRRPWKDITKPEREKTPSDSEQVDDDDKSRKKPKRKKKKGELRRCHVCCHKDYSYRVHQCTNPGCTEGYCYGVLYRAFDMMPQKVLEDEYWQCPKCLGICSCGGCRRSGNTNAYTPKSTLLGHDTRPIADDRSVEALVDFRVHNLSWLKAVGEEGRSKDSRRMQRLREQADSAKAQDLTHQVEAGQAMPGESEAADSANVATTTATGVNGYGDQSEVFGTEGPMLGSYTQNADSSQINGMPAAVDEFTAGPGASDMGDADRSSYPDPSVLVRQRIGMGYYEQDDTPDKILFDPYQAPSEDAMKMRDSEVPEFVKKSIRAAKRKARRENEDPDFIVGRSHHSKKPRLTQQADFLESMDPALFDSPAAPAGNDREAVGDDSSRPSRQSEAPATRPDDAPQRRQAALRFDANEPELRHAKPLASYVEVEDAELDDAEEGSLTAQSPRAPEKPAGSSRSNAIDAAADDIRGIFGAPTEATAHGAPAPATTPGAAPKRRGRPPKRLVVTEAAGDDGRATIRLSSPVVETEIGKKKRGRPRGSTMSVGAATRRPNDDKGSEGLPMGNDTEAHLSGKGLLRADSEAAHEQVPPRRRGRRSGVTTIAAASAELEAVEGPDNEASQPSPSTVPTSTPRRGTATTGRQRGRPRRSGAAAPTPSSRRESSPISNPQFMSLAERMALKGKKFKIGKRKTGDGDVATKRGISPPGDAAEEQSPGNGVRSEAVSSQSGGERPSRVPDGAEKKAARSRGLHASEATRGARQSDGDQPPVTQTVVRLADVESEDNSWDGSSSSSAIGSGDEDDIPSGRPEPSPIIRAARRGGARGRGGSRGRGRGRGRAVVQICTTAGKVCMLVQAQDFQTPGKGWRNMFADALVTAEFAAAHFLGHVGSAGDAELFRGKTHLVAQGSFQAAWGYRTSLSDFAATWAHSHLVSLLPASLPFTPPFLPRDTARALPPPLTATPSPGHPRSRMLAFALSAGVVATTALLAHVGPATAADAAAAPQRLQVQLPVERAADDVDAGWHAPRQTNLNNLTAVLGGSGVYGFIYNSSSTPDERYGTYNWCNMPHVRRTEYVRPPPEYELQYVELIHRHHKRTPYASNAFPVESYQWNCDDAHLSLYGDPLDGPDPAKVFRKGYISPVNPFVPAGWIGTCSFPQITAEGLDDSWQHGADLYGVYHDLLRFLPARSGDYKSAVRYRVTNNVITSQVAGMVINGMWGATDAFPLMIQADGVDSLEPLYSCKTASNSFNSIKSDANPAWSKHLADSVNLYHVLDDISGVPSGDGGFHASFDHYYDNLSARQCHGKPLPCKLVNGANSSTCVNQELADAVYRLGHWEYSQIYRDHPSSLPASAASLGVWVGELATHLRAFMNGSTGVIYFHNIAHDGSVSRLLAVLQIDEMVWPGMGSEVVFELYKRKSVQPQPTPNPAASGCSRDNCLRHLIRYPATASAICGLGHPTSTSGPATIPTRPSQCRDSKAVTSACSCLQTPTATGTSAPTPTTVPPSKSEHYVRVLFGGKVLKSSNPSLGLMDMIPVETLLEYFDSLVGQSASLVKSKCQG</sequence>
<feature type="compositionally biased region" description="Acidic residues" evidence="5">
    <location>
        <begin position="1127"/>
        <end position="1138"/>
    </location>
</feature>
<dbReference type="GO" id="GO:0016791">
    <property type="term" value="F:phosphatase activity"/>
    <property type="evidence" value="ECO:0007669"/>
    <property type="project" value="TreeGrafter"/>
</dbReference>
<comment type="subcellular location">
    <subcellularLocation>
        <location evidence="1">Nucleus</location>
    </subcellularLocation>
</comment>
<dbReference type="PANTHER" id="PTHR11567:SF195">
    <property type="entry name" value="ACID PHOSPHATASE, PUTATIVE (AFU_ORTHOLOGUE AFUA_3G14570)-RELATED"/>
    <property type="match status" value="1"/>
</dbReference>
<reference evidence="8" key="1">
    <citation type="submission" date="2015-05" db="EMBL/GenBank/DDBJ databases">
        <authorList>
            <person name="Wang D.B."/>
            <person name="Wang M."/>
        </authorList>
    </citation>
    <scope>NUCLEOTIDE SEQUENCE</scope>
    <source>
        <strain evidence="8">36-1</strain>
    </source>
</reference>
<evidence type="ECO:0000313" key="8">
    <source>
        <dbReference type="EMBL" id="PWI67260.1"/>
    </source>
</evidence>
<feature type="compositionally biased region" description="Polar residues" evidence="5">
    <location>
        <begin position="930"/>
        <end position="941"/>
    </location>
</feature>
<protein>
    <recommendedName>
        <fullName evidence="6">JmjC domain-containing protein</fullName>
    </recommendedName>
</protein>
<feature type="compositionally biased region" description="Low complexity" evidence="5">
    <location>
        <begin position="1173"/>
        <end position="1193"/>
    </location>
</feature>
<evidence type="ECO:0000256" key="4">
    <source>
        <dbReference type="ARBA" id="ARBA00023242"/>
    </source>
</evidence>
<feature type="compositionally biased region" description="Basic and acidic residues" evidence="5">
    <location>
        <begin position="1266"/>
        <end position="1288"/>
    </location>
</feature>
<feature type="compositionally biased region" description="Basic and acidic residues" evidence="5">
    <location>
        <begin position="1430"/>
        <end position="1442"/>
    </location>
</feature>
<evidence type="ECO:0000259" key="6">
    <source>
        <dbReference type="PROSITE" id="PS51184"/>
    </source>
</evidence>
<dbReference type="Gene3D" id="2.60.120.650">
    <property type="entry name" value="Cupin"/>
    <property type="match status" value="1"/>
</dbReference>
<feature type="compositionally biased region" description="Basic and acidic residues" evidence="5">
    <location>
        <begin position="856"/>
        <end position="874"/>
    </location>
</feature>
<dbReference type="SMART" id="SM00558">
    <property type="entry name" value="JmjC"/>
    <property type="match status" value="1"/>
</dbReference>
<dbReference type="Pfam" id="PF10497">
    <property type="entry name" value="zf-4CXXC_R1"/>
    <property type="match status" value="1"/>
</dbReference>
<feature type="compositionally biased region" description="Low complexity" evidence="5">
    <location>
        <begin position="1319"/>
        <end position="1340"/>
    </location>
</feature>
<feature type="compositionally biased region" description="Low complexity" evidence="5">
    <location>
        <begin position="901"/>
        <end position="911"/>
    </location>
</feature>
<evidence type="ECO:0000256" key="3">
    <source>
        <dbReference type="ARBA" id="ARBA00023163"/>
    </source>
</evidence>